<proteinExistence type="predicted"/>
<reference evidence="1" key="1">
    <citation type="journal article" date="2023" name="Plant J.">
        <title>Genome sequences and population genomics provide insights into the demographic history, inbreeding, and mutation load of two 'living fossil' tree species of Dipteronia.</title>
        <authorList>
            <person name="Feng Y."/>
            <person name="Comes H.P."/>
            <person name="Chen J."/>
            <person name="Zhu S."/>
            <person name="Lu R."/>
            <person name="Zhang X."/>
            <person name="Li P."/>
            <person name="Qiu J."/>
            <person name="Olsen K.M."/>
            <person name="Qiu Y."/>
        </authorList>
    </citation>
    <scope>NUCLEOTIDE SEQUENCE</scope>
    <source>
        <strain evidence="1">KIB01</strain>
    </source>
</reference>
<protein>
    <recommendedName>
        <fullName evidence="3">Endonuclease/exonuclease/phosphatase domain-containing protein</fullName>
    </recommendedName>
</protein>
<comment type="caution">
    <text evidence="1">The sequence shown here is derived from an EMBL/GenBank/DDBJ whole genome shotgun (WGS) entry which is preliminary data.</text>
</comment>
<dbReference type="EMBL" id="JANJYI010000001">
    <property type="protein sequence ID" value="KAK2663492.1"/>
    <property type="molecule type" value="Genomic_DNA"/>
</dbReference>
<evidence type="ECO:0000313" key="1">
    <source>
        <dbReference type="EMBL" id="KAK2663492.1"/>
    </source>
</evidence>
<evidence type="ECO:0000313" key="2">
    <source>
        <dbReference type="Proteomes" id="UP001280121"/>
    </source>
</evidence>
<dbReference type="Proteomes" id="UP001280121">
    <property type="component" value="Unassembled WGS sequence"/>
</dbReference>
<sequence>MSKFREALEDCGLEDMGFISPSFTWSNKMEGNYMIIKRIYRSFCNREWRGMFPHFSVRHIDFWSSDHIPLVLEFSAGAQIIPLTRKGRRLFFEECWTDDRECKGIVNSMGKGPVGSDVVDDILNKIENCGKILKSWNIKKRRELRKDIKAKREALANACKDDITYSWKVVNILAASLDEALDYEERYWKQRAKMDWLKNVDRNSRFFHSKASARKTRNKIKGLLDDKEVWKESNEEIEMITGHYFSNIFNSSRPTQHSTSKVLE</sequence>
<accession>A0AAE0CU35</accession>
<organism evidence="1 2">
    <name type="scientific">Dipteronia dyeriana</name>
    <dbReference type="NCBI Taxonomy" id="168575"/>
    <lineage>
        <taxon>Eukaryota</taxon>
        <taxon>Viridiplantae</taxon>
        <taxon>Streptophyta</taxon>
        <taxon>Embryophyta</taxon>
        <taxon>Tracheophyta</taxon>
        <taxon>Spermatophyta</taxon>
        <taxon>Magnoliopsida</taxon>
        <taxon>eudicotyledons</taxon>
        <taxon>Gunneridae</taxon>
        <taxon>Pentapetalae</taxon>
        <taxon>rosids</taxon>
        <taxon>malvids</taxon>
        <taxon>Sapindales</taxon>
        <taxon>Sapindaceae</taxon>
        <taxon>Hippocastanoideae</taxon>
        <taxon>Acereae</taxon>
        <taxon>Dipteronia</taxon>
    </lineage>
</organism>
<dbReference type="PANTHER" id="PTHR33710:SF71">
    <property type="entry name" value="ENDONUCLEASE_EXONUCLEASE_PHOSPHATASE DOMAIN-CONTAINING PROTEIN"/>
    <property type="match status" value="1"/>
</dbReference>
<dbReference type="PANTHER" id="PTHR33710">
    <property type="entry name" value="BNAC02G09200D PROTEIN"/>
    <property type="match status" value="1"/>
</dbReference>
<dbReference type="InterPro" id="IPR036691">
    <property type="entry name" value="Endo/exonu/phosph_ase_sf"/>
</dbReference>
<evidence type="ECO:0008006" key="3">
    <source>
        <dbReference type="Google" id="ProtNLM"/>
    </source>
</evidence>
<name>A0AAE0CU35_9ROSI</name>
<gene>
    <name evidence="1" type="ORF">Ddye_002066</name>
</gene>
<dbReference type="SUPFAM" id="SSF56219">
    <property type="entry name" value="DNase I-like"/>
    <property type="match status" value="1"/>
</dbReference>
<keyword evidence="2" id="KW-1185">Reference proteome</keyword>
<dbReference type="AlphaFoldDB" id="A0AAE0CU35"/>